<feature type="domain" description="DUF3291" evidence="1">
    <location>
        <begin position="3"/>
        <end position="140"/>
    </location>
</feature>
<accession>A0A1I0GL87</accession>
<name>A0A1I0GL87_THASX</name>
<dbReference type="Proteomes" id="UP000199308">
    <property type="component" value="Unassembled WGS sequence"/>
</dbReference>
<keyword evidence="3" id="KW-1185">Reference proteome</keyword>
<reference evidence="2 3" key="1">
    <citation type="submission" date="2016-10" db="EMBL/GenBank/DDBJ databases">
        <authorList>
            <person name="de Groot N.N."/>
        </authorList>
    </citation>
    <scope>NUCLEOTIDE SEQUENCE [LARGE SCALE GENOMIC DNA]</scope>
    <source>
        <strain evidence="2 3">DSM 19706</strain>
    </source>
</reference>
<evidence type="ECO:0000259" key="1">
    <source>
        <dbReference type="Pfam" id="PF11695"/>
    </source>
</evidence>
<evidence type="ECO:0000313" key="2">
    <source>
        <dbReference type="EMBL" id="SET71726.1"/>
    </source>
</evidence>
<dbReference type="InterPro" id="IPR021708">
    <property type="entry name" value="DUF3291"/>
</dbReference>
<dbReference type="EMBL" id="FOHK01000012">
    <property type="protein sequence ID" value="SET71726.1"/>
    <property type="molecule type" value="Genomic_DNA"/>
</dbReference>
<protein>
    <recommendedName>
        <fullName evidence="1">DUF3291 domain-containing protein</fullName>
    </recommendedName>
</protein>
<dbReference type="Pfam" id="PF11695">
    <property type="entry name" value="DUF3291"/>
    <property type="match status" value="1"/>
</dbReference>
<organism evidence="2 3">
    <name type="scientific">Thalassotalea agarivorans</name>
    <name type="common">Thalassomonas agarivorans</name>
    <dbReference type="NCBI Taxonomy" id="349064"/>
    <lineage>
        <taxon>Bacteria</taxon>
        <taxon>Pseudomonadati</taxon>
        <taxon>Pseudomonadota</taxon>
        <taxon>Gammaproteobacteria</taxon>
        <taxon>Alteromonadales</taxon>
        <taxon>Colwelliaceae</taxon>
        <taxon>Thalassotalea</taxon>
    </lineage>
</organism>
<dbReference type="InterPro" id="IPR011008">
    <property type="entry name" value="Dimeric_a/b-barrel"/>
</dbReference>
<dbReference type="OrthoDB" id="2376237at2"/>
<dbReference type="STRING" id="349064.SAMN05660429_02489"/>
<evidence type="ECO:0000313" key="3">
    <source>
        <dbReference type="Proteomes" id="UP000199308"/>
    </source>
</evidence>
<dbReference type="AlphaFoldDB" id="A0A1I0GL87"/>
<gene>
    <name evidence="2" type="ORF">SAMN05660429_02489</name>
</gene>
<dbReference type="SUPFAM" id="SSF54909">
    <property type="entry name" value="Dimeric alpha+beta barrel"/>
    <property type="match status" value="1"/>
</dbReference>
<sequence>MYLAQLNIAKAKYPLDAPEIQPFVENLEPVNLNAEQSEGFVWRWQETEGETANIPLFNESNVIVNMSVWTSPDTLKQFMMGDQHKPFLSRKKEWFEPIKAASYVLWWIPKDHIPSLEEAAQKLHYLRAHGETEQAFTFKHLFAAKE</sequence>
<proteinExistence type="predicted"/>